<protein>
    <submittedName>
        <fullName evidence="1">Uncharacterized protein</fullName>
    </submittedName>
</protein>
<evidence type="ECO:0000313" key="1">
    <source>
        <dbReference type="EMBL" id="CAA6815749.1"/>
    </source>
</evidence>
<name>A0A6S6TGY5_9GAMM</name>
<dbReference type="AlphaFoldDB" id="A0A6S6TGY5"/>
<gene>
    <name evidence="1" type="ORF">HELGO_WM90472</name>
</gene>
<dbReference type="EMBL" id="CACVAT010000253">
    <property type="protein sequence ID" value="CAA6815749.1"/>
    <property type="molecule type" value="Genomic_DNA"/>
</dbReference>
<reference evidence="1" key="1">
    <citation type="submission" date="2020-01" db="EMBL/GenBank/DDBJ databases">
        <authorList>
            <person name="Meier V. D."/>
            <person name="Meier V D."/>
        </authorList>
    </citation>
    <scope>NUCLEOTIDE SEQUENCE</scope>
    <source>
        <strain evidence="1">HLG_WM_MAG_09</strain>
    </source>
</reference>
<accession>A0A6S6TGY5</accession>
<sequence length="62" mass="7168">MQTSTELSKIRDLHNKNLINEFITESICFEEFVELMGDNVPAWFSLGKCWEEETGESIQEVA</sequence>
<organism evidence="1">
    <name type="scientific">uncultured Thiotrichaceae bacterium</name>
    <dbReference type="NCBI Taxonomy" id="298394"/>
    <lineage>
        <taxon>Bacteria</taxon>
        <taxon>Pseudomonadati</taxon>
        <taxon>Pseudomonadota</taxon>
        <taxon>Gammaproteobacteria</taxon>
        <taxon>Thiotrichales</taxon>
        <taxon>Thiotrichaceae</taxon>
        <taxon>environmental samples</taxon>
    </lineage>
</organism>
<proteinExistence type="predicted"/>